<protein>
    <recommendedName>
        <fullName evidence="3">Ribonuclease H1 N-terminal domain-containing protein</fullName>
    </recommendedName>
</protein>
<gene>
    <name evidence="4" type="ORF">RJ639_000069</name>
</gene>
<feature type="domain" description="Ribonuclease H1 N-terminal" evidence="3">
    <location>
        <begin position="140"/>
        <end position="180"/>
    </location>
</feature>
<dbReference type="Proteomes" id="UP001188597">
    <property type="component" value="Unassembled WGS sequence"/>
</dbReference>
<dbReference type="EMBL" id="JAVXUP010000003">
    <property type="protein sequence ID" value="KAK3043653.1"/>
    <property type="molecule type" value="Genomic_DNA"/>
</dbReference>
<accession>A0AA88XBS4</accession>
<comment type="caution">
    <text evidence="4">The sequence shown here is derived from an EMBL/GenBank/DDBJ whole genome shotgun (WGS) entry which is preliminary data.</text>
</comment>
<dbReference type="Pfam" id="PF01693">
    <property type="entry name" value="Cauli_VI"/>
    <property type="match status" value="1"/>
</dbReference>
<keyword evidence="5" id="KW-1185">Reference proteome</keyword>
<feature type="coiled-coil region" evidence="1">
    <location>
        <begin position="1"/>
        <end position="49"/>
    </location>
</feature>
<dbReference type="AlphaFoldDB" id="A0AA88XBS4"/>
<evidence type="ECO:0000259" key="3">
    <source>
        <dbReference type="Pfam" id="PF01693"/>
    </source>
</evidence>
<feature type="region of interest" description="Disordered" evidence="2">
    <location>
        <begin position="492"/>
        <end position="553"/>
    </location>
</feature>
<dbReference type="Gene3D" id="3.40.970.10">
    <property type="entry name" value="Ribonuclease H1, N-terminal domain"/>
    <property type="match status" value="1"/>
</dbReference>
<dbReference type="InterPro" id="IPR009027">
    <property type="entry name" value="Ribosomal_bL9/RNase_H1_N"/>
</dbReference>
<proteinExistence type="predicted"/>
<dbReference type="SUPFAM" id="SSF55658">
    <property type="entry name" value="L9 N-domain-like"/>
    <property type="match status" value="1"/>
</dbReference>
<evidence type="ECO:0000256" key="2">
    <source>
        <dbReference type="SAM" id="MobiDB-lite"/>
    </source>
</evidence>
<evidence type="ECO:0000256" key="1">
    <source>
        <dbReference type="SAM" id="Coils"/>
    </source>
</evidence>
<sequence length="553" mass="63505">MEHIKKAIAEMAEKEAKHQEEVRLHEETKKNLDLMIQKAKQAADEMRLARIEMEHIVASMEGNKKPEISSADKKIEPQGVKLSWAERSEKESGLMTDAPIGIIPLREQSKLMSTVPVGPTQPKEEISLRPKKPLEIKPNKWYAIFNGPRRGIYSTWAEASKHILGSSVRHRSYKTIEEAELALKMDQSERFKPYNPFQLESYKDKLEERKRGKQVLLEPVIHKPSKIIARQFLGPRVETRDIPEPMTRQEAQKWIVDIQTMAVDPEFEEDLTMFAIAEELPGQTGWNTLGFDSGADPKKIRQAFDLGLCKLIILSKTPKEIELLPLTIVEGVKKFQDNTGIEEITLTLDSIMPIWDKEGRPSGKPLVMVWIQRTNVNYIYHRWNWKDQECPNFTEELLDNFRARQALSMINQIRRKNEKPIFVNGSQPNLLLTSRTKKKTSSRDTDILQRFVTKIISNNLGYPIPAAEQICSIMRQSKDTEGIHLCKRCPVQDDSAEPSREEKAPTDKSSEEQYVSNDEEISDASHDELKTETFPPFSWGKGERLRPEVSSVL</sequence>
<evidence type="ECO:0000313" key="5">
    <source>
        <dbReference type="Proteomes" id="UP001188597"/>
    </source>
</evidence>
<dbReference type="InterPro" id="IPR037056">
    <property type="entry name" value="RNase_H1_N_sf"/>
</dbReference>
<dbReference type="InterPro" id="IPR011320">
    <property type="entry name" value="RNase_H1_N"/>
</dbReference>
<organism evidence="4 5">
    <name type="scientific">Escallonia herrerae</name>
    <dbReference type="NCBI Taxonomy" id="1293975"/>
    <lineage>
        <taxon>Eukaryota</taxon>
        <taxon>Viridiplantae</taxon>
        <taxon>Streptophyta</taxon>
        <taxon>Embryophyta</taxon>
        <taxon>Tracheophyta</taxon>
        <taxon>Spermatophyta</taxon>
        <taxon>Magnoliopsida</taxon>
        <taxon>eudicotyledons</taxon>
        <taxon>Gunneridae</taxon>
        <taxon>Pentapetalae</taxon>
        <taxon>asterids</taxon>
        <taxon>campanulids</taxon>
        <taxon>Escalloniales</taxon>
        <taxon>Escalloniaceae</taxon>
        <taxon>Escallonia</taxon>
    </lineage>
</organism>
<feature type="compositionally biased region" description="Basic and acidic residues" evidence="2">
    <location>
        <begin position="497"/>
        <end position="511"/>
    </location>
</feature>
<reference evidence="4" key="1">
    <citation type="submission" date="2022-12" db="EMBL/GenBank/DDBJ databases">
        <title>Draft genome assemblies for two species of Escallonia (Escalloniales).</title>
        <authorList>
            <person name="Chanderbali A."/>
            <person name="Dervinis C."/>
            <person name="Anghel I."/>
            <person name="Soltis D."/>
            <person name="Soltis P."/>
            <person name="Zapata F."/>
        </authorList>
    </citation>
    <scope>NUCLEOTIDE SEQUENCE</scope>
    <source>
        <strain evidence="4">UCBG64.0493</strain>
        <tissue evidence="4">Leaf</tissue>
    </source>
</reference>
<keyword evidence="1" id="KW-0175">Coiled coil</keyword>
<name>A0AA88XBS4_9ASTE</name>
<evidence type="ECO:0000313" key="4">
    <source>
        <dbReference type="EMBL" id="KAK3043653.1"/>
    </source>
</evidence>